<dbReference type="GO" id="GO:0003677">
    <property type="term" value="F:DNA binding"/>
    <property type="evidence" value="ECO:0007669"/>
    <property type="project" value="UniProtKB-KW"/>
</dbReference>
<evidence type="ECO:0000256" key="9">
    <source>
        <dbReference type="RuleBase" id="RU364130"/>
    </source>
</evidence>
<dbReference type="GO" id="GO:0006260">
    <property type="term" value="P:DNA replication"/>
    <property type="evidence" value="ECO:0007669"/>
    <property type="project" value="UniProtKB-KW"/>
</dbReference>
<dbReference type="InterPro" id="IPR007199">
    <property type="entry name" value="Rep_factor-A_N"/>
</dbReference>
<dbReference type="CDD" id="cd04477">
    <property type="entry name" value="RPA1N"/>
    <property type="match status" value="1"/>
</dbReference>
<comment type="similarity">
    <text evidence="2 9">Belongs to the replication factor A protein 1 family.</text>
</comment>
<evidence type="ECO:0000259" key="14">
    <source>
        <dbReference type="Pfam" id="PF16900"/>
    </source>
</evidence>
<dbReference type="InterPro" id="IPR004365">
    <property type="entry name" value="NA-bd_OB_tRNA"/>
</dbReference>
<keyword evidence="8 9" id="KW-0539">Nucleus</keyword>
<dbReference type="Pfam" id="PF01336">
    <property type="entry name" value="tRNA_anti-codon"/>
    <property type="match status" value="1"/>
</dbReference>
<dbReference type="GO" id="GO:0006281">
    <property type="term" value="P:DNA repair"/>
    <property type="evidence" value="ECO:0007669"/>
    <property type="project" value="InterPro"/>
</dbReference>
<keyword evidence="15" id="KW-1185">Reference proteome</keyword>
<dbReference type="NCBIfam" id="TIGR00617">
    <property type="entry name" value="rpa1"/>
    <property type="match status" value="1"/>
</dbReference>
<evidence type="ECO:0000313" key="15">
    <source>
        <dbReference type="Proteomes" id="UP001318040"/>
    </source>
</evidence>
<dbReference type="SUPFAM" id="SSF50249">
    <property type="entry name" value="Nucleic acid-binding proteins"/>
    <property type="match status" value="4"/>
</dbReference>
<dbReference type="Proteomes" id="UP001318040">
    <property type="component" value="Chromosome 38"/>
</dbReference>
<organism evidence="15 16">
    <name type="scientific">Petromyzon marinus</name>
    <name type="common">Sea lamprey</name>
    <dbReference type="NCBI Taxonomy" id="7757"/>
    <lineage>
        <taxon>Eukaryota</taxon>
        <taxon>Metazoa</taxon>
        <taxon>Chordata</taxon>
        <taxon>Craniata</taxon>
        <taxon>Vertebrata</taxon>
        <taxon>Cyclostomata</taxon>
        <taxon>Hyperoartia</taxon>
        <taxon>Petromyzontiformes</taxon>
        <taxon>Petromyzontidae</taxon>
        <taxon>Petromyzon</taxon>
    </lineage>
</organism>
<evidence type="ECO:0000313" key="16">
    <source>
        <dbReference type="RefSeq" id="XP_032823833.1"/>
    </source>
</evidence>
<dbReference type="Gene3D" id="2.40.50.140">
    <property type="entry name" value="Nucleic acid-binding proteins"/>
    <property type="match status" value="4"/>
</dbReference>
<dbReference type="InterPro" id="IPR047192">
    <property type="entry name" value="Euk_RPA1_DBD_C"/>
</dbReference>
<evidence type="ECO:0000256" key="8">
    <source>
        <dbReference type="ARBA" id="ARBA00023242"/>
    </source>
</evidence>
<dbReference type="FunFam" id="2.40.50.140:FF:000064">
    <property type="entry name" value="Replication protein A subunit"/>
    <property type="match status" value="1"/>
</dbReference>
<name>A0AAJ7TW74_PETMA</name>
<evidence type="ECO:0000256" key="7">
    <source>
        <dbReference type="ARBA" id="ARBA00023125"/>
    </source>
</evidence>
<reference evidence="16" key="1">
    <citation type="submission" date="2025-08" db="UniProtKB">
        <authorList>
            <consortium name="RefSeq"/>
        </authorList>
    </citation>
    <scope>IDENTIFICATION</scope>
    <source>
        <tissue evidence="16">Sperm</tissue>
    </source>
</reference>
<comment type="function">
    <text evidence="9">As part of the heterotrimeric replication protein A complex (RPA/RP-A), binds and stabilizes single-stranded DNA intermediates, that form during DNA replication or upon DNA stress. It prevents their reannealing and in parallel, recruits and activates different proteins and complexes involved in DNA metabolism. Thereby, it plays an essential role both in DNA replication and the cellular response to DNA damage.</text>
</comment>
<dbReference type="KEGG" id="pmrn:116950263"/>
<accession>A0AAJ7TW74</accession>
<sequence>MIGHGGYTKFGITDGAVAQIVEGKTPIRPVVQVLALKPVPNTQGNTVERYRVLISDGVHSHSSVMLATQLNPLVVQGKVKTHTLCRLNKFILNDMKDGRRVVVVMEMDVVMSAEEVGGKIGNPQPHTDGGSKAQQGNQTVAANGGGGAGGGGYLGGGAGTGRGGGGGFGAGGGGPMVKAASGGSSAYHPAPPMTPGGSAVRVVPITSLNPYQNKWTIRARVTNKQNIRTWSNSRGEGKLFSMDLTDESGEIRATAFKEQCDKFFPIIQMNQVYYISRGSLKAANKQFTAIKNDYEMTFNNDTTVVPCPDTHELPMVQYDFQPIASLQDRDKDSILDVLGVCTSFEDPTKITIKSSNREVSKRNIQVVDDSCKTVSVTLWGTEAEMFNGANQPVLALKGVRLSDFGGRSLSFISSSLMVLNPDIPEAYKLRSWFDREGQNMETVSISEQRFGGSSFMESQWKTLSQVKMENLGHGDKADYVTVKGSIISIKKDNCLYQACPKLDCNKKVLDLNNGSFRCEKCDAEVPNFKYRLILQANIVDYTDNQWVTCFQEQGESILGMKTEALGDLKDSDDQGAYEQVFQNANFTTYIFRMRVKLENYNDESRIKMTIMEVRPCDPSEHSKRLITEIRKMALSD</sequence>
<dbReference type="FunFam" id="2.40.50.140:FF:000041">
    <property type="entry name" value="Replication protein A subunit"/>
    <property type="match status" value="1"/>
</dbReference>
<evidence type="ECO:0000259" key="12">
    <source>
        <dbReference type="Pfam" id="PF04057"/>
    </source>
</evidence>
<dbReference type="AlphaFoldDB" id="A0AAJ7TW74"/>
<keyword evidence="6 9" id="KW-0862">Zinc</keyword>
<dbReference type="InterPro" id="IPR012340">
    <property type="entry name" value="NA-bd_OB-fold"/>
</dbReference>
<dbReference type="CDD" id="cd04474">
    <property type="entry name" value="RPA1_DBD_A"/>
    <property type="match status" value="1"/>
</dbReference>
<keyword evidence="7 9" id="KW-0238">DNA-binding</keyword>
<dbReference type="InterPro" id="IPR013955">
    <property type="entry name" value="Rep_factor-A_C"/>
</dbReference>
<dbReference type="RefSeq" id="XP_032823833.1">
    <property type="nucleotide sequence ID" value="XM_032967942.1"/>
</dbReference>
<evidence type="ECO:0000256" key="3">
    <source>
        <dbReference type="ARBA" id="ARBA00022705"/>
    </source>
</evidence>
<comment type="subcellular location">
    <subcellularLocation>
        <location evidence="1">Nucleus</location>
        <location evidence="1">PML body</location>
    </subcellularLocation>
</comment>
<dbReference type="Pfam" id="PF16900">
    <property type="entry name" value="REPA_OB_2"/>
    <property type="match status" value="1"/>
</dbReference>
<evidence type="ECO:0000259" key="11">
    <source>
        <dbReference type="Pfam" id="PF01336"/>
    </source>
</evidence>
<keyword evidence="5 9" id="KW-0863">Zinc-finger</keyword>
<evidence type="ECO:0000259" key="13">
    <source>
        <dbReference type="Pfam" id="PF08646"/>
    </source>
</evidence>
<feature type="domain" description="OB" evidence="11">
    <location>
        <begin position="215"/>
        <end position="296"/>
    </location>
</feature>
<feature type="region of interest" description="Disordered" evidence="10">
    <location>
        <begin position="117"/>
        <end position="144"/>
    </location>
</feature>
<dbReference type="PANTHER" id="PTHR47165:SF4">
    <property type="entry name" value="OS03G0429900 PROTEIN"/>
    <property type="match status" value="1"/>
</dbReference>
<dbReference type="GO" id="GO:0016605">
    <property type="term" value="C:PML body"/>
    <property type="evidence" value="ECO:0007669"/>
    <property type="project" value="UniProtKB-SubCell"/>
</dbReference>
<dbReference type="FunFam" id="2.40.50.140:FF:000090">
    <property type="entry name" value="Replication protein A subunit"/>
    <property type="match status" value="1"/>
</dbReference>
<evidence type="ECO:0000256" key="4">
    <source>
        <dbReference type="ARBA" id="ARBA00022723"/>
    </source>
</evidence>
<protein>
    <recommendedName>
        <fullName evidence="9">Replication protein A subunit</fullName>
    </recommendedName>
</protein>
<evidence type="ECO:0000256" key="5">
    <source>
        <dbReference type="ARBA" id="ARBA00022771"/>
    </source>
</evidence>
<evidence type="ECO:0000256" key="10">
    <source>
        <dbReference type="SAM" id="MobiDB-lite"/>
    </source>
</evidence>
<dbReference type="InterPro" id="IPR004591">
    <property type="entry name" value="Rfa1"/>
</dbReference>
<dbReference type="CDD" id="cd04475">
    <property type="entry name" value="RPA1_DBD_B"/>
    <property type="match status" value="1"/>
</dbReference>
<dbReference type="GO" id="GO:0006310">
    <property type="term" value="P:DNA recombination"/>
    <property type="evidence" value="ECO:0007669"/>
    <property type="project" value="InterPro"/>
</dbReference>
<evidence type="ECO:0000256" key="6">
    <source>
        <dbReference type="ARBA" id="ARBA00022833"/>
    </source>
</evidence>
<dbReference type="CDD" id="cd04476">
    <property type="entry name" value="RPA1_DBD_C"/>
    <property type="match status" value="1"/>
</dbReference>
<dbReference type="FunFam" id="2.40.50.140:FF:000117">
    <property type="entry name" value="Replication protein A subunit"/>
    <property type="match status" value="1"/>
</dbReference>
<gene>
    <name evidence="16" type="primary">LOC116950263</name>
</gene>
<feature type="domain" description="Replication factor A C-terminal" evidence="13">
    <location>
        <begin position="479"/>
        <end position="625"/>
    </location>
</feature>
<dbReference type="PANTHER" id="PTHR47165">
    <property type="entry name" value="OS03G0429900 PROTEIN"/>
    <property type="match status" value="1"/>
</dbReference>
<evidence type="ECO:0000256" key="2">
    <source>
        <dbReference type="ARBA" id="ARBA00005690"/>
    </source>
</evidence>
<proteinExistence type="inferred from homology"/>
<dbReference type="Pfam" id="PF04057">
    <property type="entry name" value="Rep-A_N"/>
    <property type="match status" value="1"/>
</dbReference>
<evidence type="ECO:0000256" key="1">
    <source>
        <dbReference type="ARBA" id="ARBA00004322"/>
    </source>
</evidence>
<comment type="subunit">
    <text evidence="9">Component of the heterotrimeric canonical replication protein A complex (RPA).</text>
</comment>
<feature type="domain" description="Replication factor-A protein 1 N-terminal" evidence="12">
    <location>
        <begin position="12"/>
        <end position="111"/>
    </location>
</feature>
<dbReference type="GO" id="GO:0008270">
    <property type="term" value="F:zinc ion binding"/>
    <property type="evidence" value="ECO:0007669"/>
    <property type="project" value="UniProtKB-KW"/>
</dbReference>
<dbReference type="Pfam" id="PF08646">
    <property type="entry name" value="Rep_fac-A_C"/>
    <property type="match status" value="1"/>
</dbReference>
<dbReference type="InterPro" id="IPR031657">
    <property type="entry name" value="REPA_OB_2"/>
</dbReference>
<feature type="domain" description="Replication protein A OB" evidence="14">
    <location>
        <begin position="323"/>
        <end position="420"/>
    </location>
</feature>
<keyword evidence="3 9" id="KW-0235">DNA replication</keyword>
<keyword evidence="4 9" id="KW-0479">Metal-binding</keyword>